<name>A0ABU5ERR9_9BACT</name>
<evidence type="ECO:0000313" key="2">
    <source>
        <dbReference type="Proteomes" id="UP001272242"/>
    </source>
</evidence>
<dbReference type="RefSeq" id="WP_320685010.1">
    <property type="nucleotide sequence ID" value="NZ_JAXBLV010000013.1"/>
</dbReference>
<dbReference type="InterPro" id="IPR011463">
    <property type="entry name" value="DUF1569"/>
</dbReference>
<dbReference type="EMBL" id="JAXBLV010000013">
    <property type="protein sequence ID" value="MDY3558036.1"/>
    <property type="molecule type" value="Genomic_DNA"/>
</dbReference>
<reference evidence="2" key="1">
    <citation type="journal article" date="2023" name="Mar. Drugs">
        <title>Gemmata algarum, a Novel Planctomycete Isolated from an Algal Mat, Displays Antimicrobial Activity.</title>
        <authorList>
            <person name="Kumar G."/>
            <person name="Kallscheuer N."/>
            <person name="Kashif M."/>
            <person name="Ahamad S."/>
            <person name="Jagadeeshwari U."/>
            <person name="Pannikurungottu S."/>
            <person name="Haufschild T."/>
            <person name="Kabuu M."/>
            <person name="Sasikala C."/>
            <person name="Jogler C."/>
            <person name="Ramana C."/>
        </authorList>
    </citation>
    <scope>NUCLEOTIDE SEQUENCE [LARGE SCALE GENOMIC DNA]</scope>
    <source>
        <strain evidence="2">JC673</strain>
    </source>
</reference>
<proteinExistence type="predicted"/>
<accession>A0ABU5ERR9</accession>
<dbReference type="Pfam" id="PF07606">
    <property type="entry name" value="DUF1569"/>
    <property type="match status" value="1"/>
</dbReference>
<keyword evidence="2" id="KW-1185">Reference proteome</keyword>
<gene>
    <name evidence="1" type="ORF">R5W23_000756</name>
</gene>
<protein>
    <submittedName>
        <fullName evidence="1">DUF1569 domain-containing protein</fullName>
    </submittedName>
</protein>
<comment type="caution">
    <text evidence="1">The sequence shown here is derived from an EMBL/GenBank/DDBJ whole genome shotgun (WGS) entry which is preliminary data.</text>
</comment>
<dbReference type="Proteomes" id="UP001272242">
    <property type="component" value="Unassembled WGS sequence"/>
</dbReference>
<organism evidence="1 2">
    <name type="scientific">Gemmata algarum</name>
    <dbReference type="NCBI Taxonomy" id="2975278"/>
    <lineage>
        <taxon>Bacteria</taxon>
        <taxon>Pseudomonadati</taxon>
        <taxon>Planctomycetota</taxon>
        <taxon>Planctomycetia</taxon>
        <taxon>Gemmatales</taxon>
        <taxon>Gemmataceae</taxon>
        <taxon>Gemmata</taxon>
    </lineage>
</organism>
<evidence type="ECO:0000313" key="1">
    <source>
        <dbReference type="EMBL" id="MDY3558036.1"/>
    </source>
</evidence>
<sequence>MSAANKPERRKLTFATLDEAIADAENLLAKGYDKVGNWDLAQVCFHLAEWLRYPVEGFPRTPPLLRPVLWLMRNTVAGPALRAALEKGEMPAGQPTLTQSVTAPGGDPSEAVAKLKEAVERFKAFPGPYRPSPLLGVLDHETGHKVQRLHCAHHLSFLIPQA</sequence>